<dbReference type="PANTHER" id="PTHR43649:SF12">
    <property type="entry name" value="DIACETYLCHITOBIOSE BINDING PROTEIN DASA"/>
    <property type="match status" value="1"/>
</dbReference>
<dbReference type="PANTHER" id="PTHR43649">
    <property type="entry name" value="ARABINOSE-BINDING PROTEIN-RELATED"/>
    <property type="match status" value="1"/>
</dbReference>
<dbReference type="RefSeq" id="WP_089784999.1">
    <property type="nucleotide sequence ID" value="NZ_FOKW01000001.1"/>
</dbReference>
<dbReference type="InterPro" id="IPR006059">
    <property type="entry name" value="SBP"/>
</dbReference>
<dbReference type="AlphaFoldDB" id="A0A1I1DB73"/>
<dbReference type="SUPFAM" id="SSF53850">
    <property type="entry name" value="Periplasmic binding protein-like II"/>
    <property type="match status" value="1"/>
</dbReference>
<sequence>MPTDVSNDEHHGRSRRTVLLATGAIGTAALAGCAGGGGDDDERPVTHGRVGTGDVEFDHWTSAFYSPDEDESLQPEAASAMRARFEEWAEENPEYRANLVYQADLDQWESQLVTRASNGEAPASSTLDSVWVPDNREYLQPLNDYVDDIDDFFPFVRETAMEGDDLLAAWFYTGLRCLYYRTDLVEEYGDGDPPRTWDDLLEVGGAIADGEGVAGFTIQMSALDTLPFFWGQGGELVDDDGMPVLGDEDNYDALLSTFEFFADLVEAGVTPQRVGTLDDPAQVGEEAANGQSAMFIGSNSRYQISIEPNDDDPERWDVAEIPMREADQFATGVGGWTEGVYAEDGDVAEAAKSFAAKAVEPETMGRYCEAGSQLPTRESVFDDDEIYSSDTFRFQDQFREFLRNGVARPSAPIYSEAIAEEWVTAKERVFTQQSSPEEAVGTMLDNIADSYDGDVEYDD</sequence>
<organism evidence="1 2">
    <name type="scientific">Natronobacterium haloterrestre</name>
    <name type="common">Halobiforma haloterrestris</name>
    <dbReference type="NCBI Taxonomy" id="148448"/>
    <lineage>
        <taxon>Archaea</taxon>
        <taxon>Methanobacteriati</taxon>
        <taxon>Methanobacteriota</taxon>
        <taxon>Stenosarchaea group</taxon>
        <taxon>Halobacteria</taxon>
        <taxon>Halobacteriales</taxon>
        <taxon>Natrialbaceae</taxon>
        <taxon>Natronobacterium</taxon>
    </lineage>
</organism>
<dbReference type="InterPro" id="IPR050490">
    <property type="entry name" value="Bact_solute-bd_prot1"/>
</dbReference>
<evidence type="ECO:0000313" key="2">
    <source>
        <dbReference type="Proteomes" id="UP000199161"/>
    </source>
</evidence>
<keyword evidence="2" id="KW-1185">Reference proteome</keyword>
<reference evidence="2" key="1">
    <citation type="submission" date="2016-10" db="EMBL/GenBank/DDBJ databases">
        <authorList>
            <person name="Varghese N."/>
            <person name="Submissions S."/>
        </authorList>
    </citation>
    <scope>NUCLEOTIDE SEQUENCE [LARGE SCALE GENOMIC DNA]</scope>
    <source>
        <strain evidence="2">DSM 13078</strain>
    </source>
</reference>
<name>A0A1I1DB73_NATHA</name>
<accession>A0A1I1DB73</accession>
<dbReference type="EMBL" id="FOKW01000001">
    <property type="protein sequence ID" value="SFB72269.1"/>
    <property type="molecule type" value="Genomic_DNA"/>
</dbReference>
<dbReference type="Pfam" id="PF13416">
    <property type="entry name" value="SBP_bac_8"/>
    <property type="match status" value="1"/>
</dbReference>
<gene>
    <name evidence="1" type="ORF">SAMN05444422_101480</name>
</gene>
<proteinExistence type="predicted"/>
<evidence type="ECO:0000313" key="1">
    <source>
        <dbReference type="EMBL" id="SFB72269.1"/>
    </source>
</evidence>
<dbReference type="OrthoDB" id="328108at2157"/>
<protein>
    <submittedName>
        <fullName evidence="1">Carbohydrate ABC transporter substrate-binding protein, CUT1 family</fullName>
    </submittedName>
</protein>
<dbReference type="Gene3D" id="3.40.190.10">
    <property type="entry name" value="Periplasmic binding protein-like II"/>
    <property type="match status" value="2"/>
</dbReference>
<dbReference type="Proteomes" id="UP000199161">
    <property type="component" value="Unassembled WGS sequence"/>
</dbReference>